<sequence>MKEHEFTCNTAFHSPITAARCRCRVTGCASSLRSAYLSRWGALLPRPLVVSSVSAPRKREGFGGEKAATCAASFPVPNNLNISLIPLKLSRLGQCSASGKSEQKREVVFPQKSGKTTSRYCGSSFPAGRPRLCRSTVPYPAPAPCRTQGAWGAADTPPTYRLRKTTAIKFTLIELLVVIAIIAILAAMLLPALNKARNKARDISCTSNLKQIGTLTRMYLDSSDDRMPKNNGNFGTDGSCMDAFYAFSAPALKREGGMIYRNGWGIGTGRPPFDCPASPEVKQSEETADYGMNSQLSAKGVKKVSRPSERGFIMDIHKKCSYPMPITVPANGDAVWDGLFALPGLVVRHLSNDGINVLYLDAHVGARRLSGIPKTLGTSAAQYFWSGGDDGKDGSR</sequence>
<dbReference type="SUPFAM" id="SSF54523">
    <property type="entry name" value="Pili subunits"/>
    <property type="match status" value="1"/>
</dbReference>
<organism evidence="2 3">
    <name type="scientific">Victivallis vadensis</name>
    <dbReference type="NCBI Taxonomy" id="172901"/>
    <lineage>
        <taxon>Bacteria</taxon>
        <taxon>Pseudomonadati</taxon>
        <taxon>Lentisphaerota</taxon>
        <taxon>Lentisphaeria</taxon>
        <taxon>Victivallales</taxon>
        <taxon>Victivallaceae</taxon>
        <taxon>Victivallis</taxon>
    </lineage>
</organism>
<accession>A0A848AXQ7</accession>
<dbReference type="Gene3D" id="3.30.700.10">
    <property type="entry name" value="Glycoprotein, Type 4 Pilin"/>
    <property type="match status" value="1"/>
</dbReference>
<dbReference type="Proteomes" id="UP000576225">
    <property type="component" value="Unassembled WGS sequence"/>
</dbReference>
<dbReference type="RefSeq" id="WP_116885830.1">
    <property type="nucleotide sequence ID" value="NZ_CALXNT010000068.1"/>
</dbReference>
<protein>
    <submittedName>
        <fullName evidence="2">Prepilin-type N-terminal cleavage/methylation domain-containing protein</fullName>
    </submittedName>
</protein>
<evidence type="ECO:0000313" key="3">
    <source>
        <dbReference type="Proteomes" id="UP000576225"/>
    </source>
</evidence>
<reference evidence="2 3" key="1">
    <citation type="submission" date="2020-04" db="EMBL/GenBank/DDBJ databases">
        <authorList>
            <person name="Hitch T.C.A."/>
            <person name="Wylensek D."/>
            <person name="Clavel T."/>
        </authorList>
    </citation>
    <scope>NUCLEOTIDE SEQUENCE [LARGE SCALE GENOMIC DNA]</scope>
    <source>
        <strain evidence="2 3">COR2-253-APC-1A</strain>
    </source>
</reference>
<name>A0A848AXQ7_9BACT</name>
<gene>
    <name evidence="2" type="ORF">HF882_11160</name>
</gene>
<keyword evidence="1" id="KW-0812">Transmembrane</keyword>
<dbReference type="AlphaFoldDB" id="A0A848AXQ7"/>
<dbReference type="EMBL" id="JABAEW010000019">
    <property type="protein sequence ID" value="NMD87143.1"/>
    <property type="molecule type" value="Genomic_DNA"/>
</dbReference>
<keyword evidence="1" id="KW-0472">Membrane</keyword>
<keyword evidence="1" id="KW-1133">Transmembrane helix</keyword>
<evidence type="ECO:0000313" key="2">
    <source>
        <dbReference type="EMBL" id="NMD87143.1"/>
    </source>
</evidence>
<dbReference type="InterPro" id="IPR045584">
    <property type="entry name" value="Pilin-like"/>
</dbReference>
<dbReference type="InterPro" id="IPR012902">
    <property type="entry name" value="N_methyl_site"/>
</dbReference>
<feature type="transmembrane region" description="Helical" evidence="1">
    <location>
        <begin position="170"/>
        <end position="193"/>
    </location>
</feature>
<proteinExistence type="predicted"/>
<dbReference type="PANTHER" id="PTHR30093">
    <property type="entry name" value="GENERAL SECRETION PATHWAY PROTEIN G"/>
    <property type="match status" value="1"/>
</dbReference>
<comment type="caution">
    <text evidence="2">The sequence shown here is derived from an EMBL/GenBank/DDBJ whole genome shotgun (WGS) entry which is preliminary data.</text>
</comment>
<evidence type="ECO:0000256" key="1">
    <source>
        <dbReference type="SAM" id="Phobius"/>
    </source>
</evidence>
<dbReference type="NCBIfam" id="TIGR02532">
    <property type="entry name" value="IV_pilin_GFxxxE"/>
    <property type="match status" value="1"/>
</dbReference>
<dbReference type="OrthoDB" id="255848at2"/>